<feature type="region of interest" description="Disordered" evidence="1">
    <location>
        <begin position="1"/>
        <end position="87"/>
    </location>
</feature>
<reference evidence="2" key="2">
    <citation type="submission" date="2020-09" db="EMBL/GenBank/DDBJ databases">
        <authorList>
            <person name="Sun Q."/>
            <person name="Ohkuma M."/>
        </authorList>
    </citation>
    <scope>NUCLEOTIDE SEQUENCE</scope>
    <source>
        <strain evidence="2">JCM 31311</strain>
    </source>
</reference>
<dbReference type="Proteomes" id="UP000603865">
    <property type="component" value="Unassembled WGS sequence"/>
</dbReference>
<sequence length="87" mass="9411">MTDDHREKNHHQADVSADSHPQQQAPQTAEPQRQGEATDVTTEPKLPGVQQAPEVAQNRGEDALDVALQGSMITSDPPSTLMADEEV</sequence>
<gene>
    <name evidence="2" type="ORF">GCM10008957_26530</name>
</gene>
<dbReference type="AlphaFoldDB" id="A0A918C9Q7"/>
<feature type="compositionally biased region" description="Basic and acidic residues" evidence="1">
    <location>
        <begin position="1"/>
        <end position="13"/>
    </location>
</feature>
<dbReference type="EMBL" id="BMQL01000014">
    <property type="protein sequence ID" value="GGR12349.1"/>
    <property type="molecule type" value="Genomic_DNA"/>
</dbReference>
<feature type="compositionally biased region" description="Low complexity" evidence="1">
    <location>
        <begin position="21"/>
        <end position="34"/>
    </location>
</feature>
<name>A0A918C9Q7_9DEIO</name>
<accession>A0A918C9Q7</accession>
<evidence type="ECO:0000313" key="3">
    <source>
        <dbReference type="Proteomes" id="UP000603865"/>
    </source>
</evidence>
<protein>
    <submittedName>
        <fullName evidence="2">Uncharacterized protein</fullName>
    </submittedName>
</protein>
<proteinExistence type="predicted"/>
<evidence type="ECO:0000256" key="1">
    <source>
        <dbReference type="SAM" id="MobiDB-lite"/>
    </source>
</evidence>
<organism evidence="2 3">
    <name type="scientific">Deinococcus ruber</name>
    <dbReference type="NCBI Taxonomy" id="1848197"/>
    <lineage>
        <taxon>Bacteria</taxon>
        <taxon>Thermotogati</taxon>
        <taxon>Deinococcota</taxon>
        <taxon>Deinococci</taxon>
        <taxon>Deinococcales</taxon>
        <taxon>Deinococcaceae</taxon>
        <taxon>Deinococcus</taxon>
    </lineage>
</organism>
<dbReference type="RefSeq" id="WP_189090991.1">
    <property type="nucleotide sequence ID" value="NZ_BMQL01000014.1"/>
</dbReference>
<evidence type="ECO:0000313" key="2">
    <source>
        <dbReference type="EMBL" id="GGR12349.1"/>
    </source>
</evidence>
<comment type="caution">
    <text evidence="2">The sequence shown here is derived from an EMBL/GenBank/DDBJ whole genome shotgun (WGS) entry which is preliminary data.</text>
</comment>
<reference evidence="2" key="1">
    <citation type="journal article" date="2014" name="Int. J. Syst. Evol. Microbiol.">
        <title>Complete genome sequence of Corynebacterium casei LMG S-19264T (=DSM 44701T), isolated from a smear-ripened cheese.</title>
        <authorList>
            <consortium name="US DOE Joint Genome Institute (JGI-PGF)"/>
            <person name="Walter F."/>
            <person name="Albersmeier A."/>
            <person name="Kalinowski J."/>
            <person name="Ruckert C."/>
        </authorList>
    </citation>
    <scope>NUCLEOTIDE SEQUENCE</scope>
    <source>
        <strain evidence="2">JCM 31311</strain>
    </source>
</reference>
<keyword evidence="3" id="KW-1185">Reference proteome</keyword>